<feature type="compositionally biased region" description="Polar residues" evidence="1">
    <location>
        <begin position="275"/>
        <end position="291"/>
    </location>
</feature>
<dbReference type="GeneID" id="34455098"/>
<dbReference type="RefSeq" id="XP_022383209.1">
    <property type="nucleotide sequence ID" value="XM_022538836.1"/>
</dbReference>
<dbReference type="InterPro" id="IPR025261">
    <property type="entry name" value="Atos-like_cons_dom"/>
</dbReference>
<dbReference type="Proteomes" id="UP000179179">
    <property type="component" value="Unassembled WGS sequence"/>
</dbReference>
<reference evidence="3 4" key="1">
    <citation type="journal article" date="2016" name="Genome Biol. Evol.">
        <title>Draft genome sequence of an aflatoxigenic Aspergillus species, A. bombycis.</title>
        <authorList>
            <person name="Moore G.G."/>
            <person name="Mack B.M."/>
            <person name="Beltz S.B."/>
            <person name="Gilbert M.K."/>
        </authorList>
    </citation>
    <scope>NUCLEOTIDE SEQUENCE [LARGE SCALE GENOMIC DNA]</scope>
    <source>
        <strain evidence="4">NRRL 26010</strain>
    </source>
</reference>
<feature type="compositionally biased region" description="Polar residues" evidence="1">
    <location>
        <begin position="193"/>
        <end position="205"/>
    </location>
</feature>
<feature type="region of interest" description="Disordered" evidence="1">
    <location>
        <begin position="115"/>
        <end position="220"/>
    </location>
</feature>
<dbReference type="AlphaFoldDB" id="A0A1F7ZJ64"/>
<dbReference type="SMART" id="SM01177">
    <property type="entry name" value="DUF4210"/>
    <property type="match status" value="1"/>
</dbReference>
<dbReference type="Pfam" id="PF13915">
    <property type="entry name" value="DUF4210"/>
    <property type="match status" value="1"/>
</dbReference>
<organism evidence="3 4">
    <name type="scientific">Aspergillus bombycis</name>
    <dbReference type="NCBI Taxonomy" id="109264"/>
    <lineage>
        <taxon>Eukaryota</taxon>
        <taxon>Fungi</taxon>
        <taxon>Dikarya</taxon>
        <taxon>Ascomycota</taxon>
        <taxon>Pezizomycotina</taxon>
        <taxon>Eurotiomycetes</taxon>
        <taxon>Eurotiomycetidae</taxon>
        <taxon>Eurotiales</taxon>
        <taxon>Aspergillaceae</taxon>
        <taxon>Aspergillus</taxon>
    </lineage>
</organism>
<dbReference type="STRING" id="109264.A0A1F7ZJ64"/>
<dbReference type="InterPro" id="IPR033473">
    <property type="entry name" value="Atos-like_C"/>
</dbReference>
<accession>A0A1F7ZJ64</accession>
<dbReference type="PANTHER" id="PTHR13199">
    <property type="entry name" value="GH03947P"/>
    <property type="match status" value="1"/>
</dbReference>
<evidence type="ECO:0000256" key="1">
    <source>
        <dbReference type="SAM" id="MobiDB-lite"/>
    </source>
</evidence>
<comment type="caution">
    <text evidence="3">The sequence shown here is derived from an EMBL/GenBank/DDBJ whole genome shotgun (WGS) entry which is preliminary data.</text>
</comment>
<feature type="region of interest" description="Disordered" evidence="1">
    <location>
        <begin position="409"/>
        <end position="492"/>
    </location>
</feature>
<protein>
    <recommendedName>
        <fullName evidence="2">Atos-like conserved domain-containing protein</fullName>
    </recommendedName>
</protein>
<feature type="compositionally biased region" description="Polar residues" evidence="1">
    <location>
        <begin position="122"/>
        <end position="131"/>
    </location>
</feature>
<keyword evidence="4" id="KW-1185">Reference proteome</keyword>
<sequence length="777" mass="86189">MPIFQDPDRQRFYDLWSDDHPPIREDERQIGGSSWAHHHRELEPSGRRTNFPDETSISDCSLSNLHTCDREGLIHYIKNADTSAWAHRLYGDSNAGHSISRTPDRASDMKVGFIEQGVPSDGSGTNDQELSSPADIQRPRSALHSGDFREGARQDSQSLPQSPRHGLDTDSRFPLLGSSPTAPWFTTPIFASPTRTQPTTTNVSDENMRPPSRSRAPSVGSFSSSYVLKAPTSPLVYQANNTDLDFSSRIDSTEQLGPLEKANRRRTLPPETFRHLQSSPTTHRGAFNFQSGHSPGKWNDLLPFHHYNPRRSLNSAYTLQLATSVQGPSSRTRRPSLAAEKSSRLHAPLVGSYEESILRGRMSMNPSKPLDFTAQIGVLGKGKCKANLKCPPHVTIPFPAVFYSYPTSGSGRSISDDNPSPYVGLIDLENSLPKDTTATSRRRRHQQSPAGVCSEMTDNPPPPRANDQDALRRREKRHRRAESPRCPPGGCYRIPQQGQLQVIIKNPNKTAVKLFLIPYDLSDMEPGTKTFIRQRSYSAGPVIDMPLTARKNYGTDRPEASLNSSEDPKDKPILRYLVHLNICCPSKGRFYLHSSVRVVFANRVPDGKERLRNEIQHPEPRYAPYKPVRDANHTQLNTTLVTDRGCRRSATDQESVPASLLDLASPCGQEGHPATPMPAIDAQTVSSNLKDARSEQRAPHPFRPIPSLREEVLPLHDYDAAEPYQTGSGTYSKLAKGDLGYGGYPFSPMGSSEAGESLLAKRLRGLDVQKHNSSGIN</sequence>
<feature type="domain" description="Atos-like conserved" evidence="2">
    <location>
        <begin position="349"/>
        <end position="423"/>
    </location>
</feature>
<evidence type="ECO:0000313" key="3">
    <source>
        <dbReference type="EMBL" id="OGM39492.1"/>
    </source>
</evidence>
<dbReference type="Pfam" id="PF13889">
    <property type="entry name" value="Chromosome_seg"/>
    <property type="match status" value="1"/>
</dbReference>
<evidence type="ECO:0000313" key="4">
    <source>
        <dbReference type="Proteomes" id="UP000179179"/>
    </source>
</evidence>
<dbReference type="PANTHER" id="PTHR13199:SF11">
    <property type="entry name" value="PROTEIN ATOSSA"/>
    <property type="match status" value="1"/>
</dbReference>
<proteinExistence type="predicted"/>
<name>A0A1F7ZJ64_9EURO</name>
<feature type="region of interest" description="Disordered" evidence="1">
    <location>
        <begin position="323"/>
        <end position="343"/>
    </location>
</feature>
<gene>
    <name evidence="3" type="ORF">ABOM_011708</name>
</gene>
<dbReference type="EMBL" id="LYCR01000200">
    <property type="protein sequence ID" value="OGM39492.1"/>
    <property type="molecule type" value="Genomic_DNA"/>
</dbReference>
<feature type="compositionally biased region" description="Polar residues" evidence="1">
    <location>
        <begin position="409"/>
        <end position="418"/>
    </location>
</feature>
<evidence type="ECO:0000259" key="2">
    <source>
        <dbReference type="SMART" id="SM01177"/>
    </source>
</evidence>
<dbReference type="OrthoDB" id="8625101at2759"/>
<feature type="region of interest" description="Disordered" evidence="1">
    <location>
        <begin position="255"/>
        <end position="291"/>
    </location>
</feature>
<dbReference type="InterPro" id="IPR051506">
    <property type="entry name" value="ATOS_Transcription_Regulators"/>
</dbReference>